<evidence type="ECO:0000256" key="4">
    <source>
        <dbReference type="ARBA" id="ARBA00023033"/>
    </source>
</evidence>
<keyword evidence="2" id="KW-0288">FMN</keyword>
<dbReference type="InterPro" id="IPR050172">
    <property type="entry name" value="SsuD_RutA_monooxygenase"/>
</dbReference>
<evidence type="ECO:0000256" key="2">
    <source>
        <dbReference type="ARBA" id="ARBA00022643"/>
    </source>
</evidence>
<evidence type="ECO:0000256" key="1">
    <source>
        <dbReference type="ARBA" id="ARBA00022630"/>
    </source>
</evidence>
<dbReference type="GO" id="GO:0046306">
    <property type="term" value="P:alkanesulfonate catabolic process"/>
    <property type="evidence" value="ECO:0007669"/>
    <property type="project" value="TreeGrafter"/>
</dbReference>
<dbReference type="NCBIfam" id="TIGR03560">
    <property type="entry name" value="F420_Rv1855c"/>
    <property type="match status" value="1"/>
</dbReference>
<dbReference type="RefSeq" id="WP_210159054.1">
    <property type="nucleotide sequence ID" value="NZ_JAFCNB010000023.1"/>
</dbReference>
<accession>A0A940WUT9</accession>
<dbReference type="GO" id="GO:0008726">
    <property type="term" value="F:alkanesulfonate monooxygenase activity"/>
    <property type="evidence" value="ECO:0007669"/>
    <property type="project" value="TreeGrafter"/>
</dbReference>
<dbReference type="PANTHER" id="PTHR42847">
    <property type="entry name" value="ALKANESULFONATE MONOOXYGENASE"/>
    <property type="match status" value="1"/>
</dbReference>
<dbReference type="InterPro" id="IPR036661">
    <property type="entry name" value="Luciferase-like_sf"/>
</dbReference>
<evidence type="ECO:0000313" key="6">
    <source>
        <dbReference type="EMBL" id="MBP2707790.1"/>
    </source>
</evidence>
<feature type="domain" description="Luciferase-like" evidence="5">
    <location>
        <begin position="27"/>
        <end position="257"/>
    </location>
</feature>
<gene>
    <name evidence="6" type="ORF">JOL79_28820</name>
</gene>
<dbReference type="Pfam" id="PF00296">
    <property type="entry name" value="Bac_luciferase"/>
    <property type="match status" value="1"/>
</dbReference>
<dbReference type="SUPFAM" id="SSF51679">
    <property type="entry name" value="Bacterial luciferase-like"/>
    <property type="match status" value="1"/>
</dbReference>
<evidence type="ECO:0000256" key="3">
    <source>
        <dbReference type="ARBA" id="ARBA00023002"/>
    </source>
</evidence>
<dbReference type="AlphaFoldDB" id="A0A940WUT9"/>
<organism evidence="6 7">
    <name type="scientific">Microbispora oryzae</name>
    <dbReference type="NCBI Taxonomy" id="2806554"/>
    <lineage>
        <taxon>Bacteria</taxon>
        <taxon>Bacillati</taxon>
        <taxon>Actinomycetota</taxon>
        <taxon>Actinomycetes</taxon>
        <taxon>Streptosporangiales</taxon>
        <taxon>Streptosporangiaceae</taxon>
        <taxon>Microbispora</taxon>
    </lineage>
</organism>
<keyword evidence="4" id="KW-0503">Monooxygenase</keyword>
<sequence length="324" mass="34829">MARQPITRIGLQFSGYSFAGVTDDKIFQRVADSALAAEAAGFDSLWTMDHLHQIASVGGRDEPILEAYTTLAALAAVTSVARLGVLVSACGFRNPAVLAKMVTTIDIISGGRAILGIGAGWHEEEHRAYGLDFPSAKERLAELAEAVQICRAMFTEYAPRFSGSYHSIDEPLNMPGPINPDGPPILIGGGGERVLIPMIARLGDACNFFGGPATVRHKIDVLERACVAAGRDSSEITKTWLGHVIITDSEWELHEALDRLGTLLDLTPSAARGFALCGTRDQVRRQVRKYRESGVDGFILAVLDPTDVAHLHAVGTTLREALDD</sequence>
<dbReference type="PANTHER" id="PTHR42847:SF8">
    <property type="entry name" value="CONSERVED PROTEIN"/>
    <property type="match status" value="1"/>
</dbReference>
<dbReference type="InterPro" id="IPR011251">
    <property type="entry name" value="Luciferase-like_dom"/>
</dbReference>
<keyword evidence="7" id="KW-1185">Reference proteome</keyword>
<dbReference type="InterPro" id="IPR019952">
    <property type="entry name" value="F420_OxRdatse_Rv1855c_pred"/>
</dbReference>
<reference evidence="6" key="1">
    <citation type="submission" date="2021-02" db="EMBL/GenBank/DDBJ databases">
        <title>Draft genome sequence of Microbispora sp. RL4-1S isolated from rice leaves in Thailand.</title>
        <authorList>
            <person name="Muangham S."/>
            <person name="Duangmal K."/>
        </authorList>
    </citation>
    <scope>NUCLEOTIDE SEQUENCE</scope>
    <source>
        <strain evidence="6">RL4-1S</strain>
    </source>
</reference>
<dbReference type="Proteomes" id="UP000674234">
    <property type="component" value="Unassembled WGS sequence"/>
</dbReference>
<evidence type="ECO:0000259" key="5">
    <source>
        <dbReference type="Pfam" id="PF00296"/>
    </source>
</evidence>
<evidence type="ECO:0000313" key="7">
    <source>
        <dbReference type="Proteomes" id="UP000674234"/>
    </source>
</evidence>
<proteinExistence type="predicted"/>
<keyword evidence="1" id="KW-0285">Flavoprotein</keyword>
<keyword evidence="3" id="KW-0560">Oxidoreductase</keyword>
<dbReference type="EMBL" id="JAFCNB010000023">
    <property type="protein sequence ID" value="MBP2707790.1"/>
    <property type="molecule type" value="Genomic_DNA"/>
</dbReference>
<name>A0A940WUT9_9ACTN</name>
<comment type="caution">
    <text evidence="6">The sequence shown here is derived from an EMBL/GenBank/DDBJ whole genome shotgun (WGS) entry which is preliminary data.</text>
</comment>
<protein>
    <submittedName>
        <fullName evidence="6">TIGR03560 family F420-dependent LLM class oxidoreductase</fullName>
    </submittedName>
</protein>
<dbReference type="Gene3D" id="3.20.20.30">
    <property type="entry name" value="Luciferase-like domain"/>
    <property type="match status" value="1"/>
</dbReference>